<dbReference type="InterPro" id="IPR019508">
    <property type="entry name" value="Prot_inh_I48_clitocypin"/>
</dbReference>
<comment type="caution">
    <text evidence="6">The sequence shown here is derived from an EMBL/GenBank/DDBJ whole genome shotgun (WGS) entry which is preliminary data.</text>
</comment>
<keyword evidence="2" id="KW-0646">Protease inhibitor</keyword>
<evidence type="ECO:0000256" key="1">
    <source>
        <dbReference type="ARBA" id="ARBA00011738"/>
    </source>
</evidence>
<dbReference type="Proteomes" id="UP000807342">
    <property type="component" value="Unassembled WGS sequence"/>
</dbReference>
<evidence type="ECO:0000313" key="6">
    <source>
        <dbReference type="EMBL" id="KAF9453125.1"/>
    </source>
</evidence>
<evidence type="ECO:0000256" key="2">
    <source>
        <dbReference type="ARBA" id="ARBA00022690"/>
    </source>
</evidence>
<evidence type="ECO:0000256" key="5">
    <source>
        <dbReference type="ARBA" id="ARBA00025775"/>
    </source>
</evidence>
<comment type="similarity">
    <text evidence="5">Belongs to the protease inhibitor I48 family.</text>
</comment>
<reference evidence="6" key="1">
    <citation type="submission" date="2020-11" db="EMBL/GenBank/DDBJ databases">
        <authorList>
            <consortium name="DOE Joint Genome Institute"/>
            <person name="Ahrendt S."/>
            <person name="Riley R."/>
            <person name="Andreopoulos W."/>
            <person name="Labutti K."/>
            <person name="Pangilinan J."/>
            <person name="Ruiz-Duenas F.J."/>
            <person name="Barrasa J.M."/>
            <person name="Sanchez-Garcia M."/>
            <person name="Camarero S."/>
            <person name="Miyauchi S."/>
            <person name="Serrano A."/>
            <person name="Linde D."/>
            <person name="Babiker R."/>
            <person name="Drula E."/>
            <person name="Ayuso-Fernandez I."/>
            <person name="Pacheco R."/>
            <person name="Padilla G."/>
            <person name="Ferreira P."/>
            <person name="Barriuso J."/>
            <person name="Kellner H."/>
            <person name="Castanera R."/>
            <person name="Alfaro M."/>
            <person name="Ramirez L."/>
            <person name="Pisabarro A.G."/>
            <person name="Kuo A."/>
            <person name="Tritt A."/>
            <person name="Lipzen A."/>
            <person name="He G."/>
            <person name="Yan M."/>
            <person name="Ng V."/>
            <person name="Cullen D."/>
            <person name="Martin F."/>
            <person name="Rosso M.-N."/>
            <person name="Henrissat B."/>
            <person name="Hibbett D."/>
            <person name="Martinez A.T."/>
            <person name="Grigoriev I.V."/>
        </authorList>
    </citation>
    <scope>NUCLEOTIDE SEQUENCE</scope>
    <source>
        <strain evidence="6">MF-IS2</strain>
    </source>
</reference>
<protein>
    <submittedName>
        <fullName evidence="6">Uncharacterized protein</fullName>
    </submittedName>
</protein>
<comment type="subunit">
    <text evidence="1">Homodimer.</text>
</comment>
<dbReference type="GO" id="GO:0004869">
    <property type="term" value="F:cysteine-type endopeptidase inhibitor activity"/>
    <property type="evidence" value="ECO:0007669"/>
    <property type="project" value="UniProtKB-KW"/>
</dbReference>
<name>A0A9P5XP56_9AGAR</name>
<dbReference type="Pfam" id="PF10467">
    <property type="entry name" value="Inhibitor_I48"/>
    <property type="match status" value="1"/>
</dbReference>
<keyword evidence="7" id="KW-1185">Reference proteome</keyword>
<evidence type="ECO:0000313" key="7">
    <source>
        <dbReference type="Proteomes" id="UP000807342"/>
    </source>
</evidence>
<gene>
    <name evidence="6" type="ORF">P691DRAFT_97771</name>
</gene>
<dbReference type="Gene3D" id="2.80.10.50">
    <property type="match status" value="1"/>
</dbReference>
<dbReference type="AlphaFoldDB" id="A0A9P5XP56"/>
<dbReference type="EMBL" id="MU151064">
    <property type="protein sequence ID" value="KAF9453125.1"/>
    <property type="molecule type" value="Genomic_DNA"/>
</dbReference>
<evidence type="ECO:0000256" key="3">
    <source>
        <dbReference type="ARBA" id="ARBA00022704"/>
    </source>
</evidence>
<sequence>MGLENGLYTFRYFGGGEAKSTPIGGMYASSRNGKNKPVTAEPLGTHSGLSIRWRVAKVADKEDYFTITEDRDDECIPGQWARSSNQSKVPVFLYDHVKPHDSVFEWRIQEVDKDDDIYNIMGNSLVGGADFVDLRNEGGPQLYMKPVPFVQKPPPIPRWQLLRITWE</sequence>
<organism evidence="6 7">
    <name type="scientific">Macrolepiota fuliginosa MF-IS2</name>
    <dbReference type="NCBI Taxonomy" id="1400762"/>
    <lineage>
        <taxon>Eukaryota</taxon>
        <taxon>Fungi</taxon>
        <taxon>Dikarya</taxon>
        <taxon>Basidiomycota</taxon>
        <taxon>Agaricomycotina</taxon>
        <taxon>Agaricomycetes</taxon>
        <taxon>Agaricomycetidae</taxon>
        <taxon>Agaricales</taxon>
        <taxon>Agaricineae</taxon>
        <taxon>Agaricaceae</taxon>
        <taxon>Macrolepiota</taxon>
    </lineage>
</organism>
<accession>A0A9P5XP56</accession>
<dbReference type="OrthoDB" id="2913511at2759"/>
<comment type="function">
    <text evidence="4">Binds and inhibits cysteine proteinases. Inhibits most strongly papain and cathepsin L, more weakly bromelain and cathepsin B while it is completely ineffective against cathepsin H.</text>
</comment>
<evidence type="ECO:0000256" key="4">
    <source>
        <dbReference type="ARBA" id="ARBA00024855"/>
    </source>
</evidence>
<keyword evidence="3" id="KW-0789">Thiol protease inhibitor</keyword>
<proteinExistence type="inferred from homology"/>